<feature type="compositionally biased region" description="Low complexity" evidence="1">
    <location>
        <begin position="223"/>
        <end position="234"/>
    </location>
</feature>
<feature type="region of interest" description="Disordered" evidence="1">
    <location>
        <begin position="23"/>
        <end position="244"/>
    </location>
</feature>
<name>A0ABR1V2D2_9PEZI</name>
<reference evidence="2 3" key="1">
    <citation type="submission" date="2023-01" db="EMBL/GenBank/DDBJ databases">
        <title>Analysis of 21 Apiospora genomes using comparative genomics revels a genus with tremendous synthesis potential of carbohydrate active enzymes and secondary metabolites.</title>
        <authorList>
            <person name="Sorensen T."/>
        </authorList>
    </citation>
    <scope>NUCLEOTIDE SEQUENCE [LARGE SCALE GENOMIC DNA]</scope>
    <source>
        <strain evidence="2 3">CBS 114990</strain>
    </source>
</reference>
<feature type="compositionally biased region" description="Low complexity" evidence="1">
    <location>
        <begin position="97"/>
        <end position="111"/>
    </location>
</feature>
<feature type="compositionally biased region" description="Basic residues" evidence="1">
    <location>
        <begin position="23"/>
        <end position="33"/>
    </location>
</feature>
<evidence type="ECO:0000313" key="2">
    <source>
        <dbReference type="EMBL" id="KAK8065342.1"/>
    </source>
</evidence>
<feature type="compositionally biased region" description="Basic residues" evidence="1">
    <location>
        <begin position="165"/>
        <end position="188"/>
    </location>
</feature>
<keyword evidence="3" id="KW-1185">Reference proteome</keyword>
<feature type="compositionally biased region" description="Basic and acidic residues" evidence="1">
    <location>
        <begin position="118"/>
        <end position="161"/>
    </location>
</feature>
<gene>
    <name evidence="2" type="ORF">PG997_012089</name>
</gene>
<sequence length="340" mass="39185">MADFDIAAAGGDQTLREYKHQHHLRPIGLHHRERIPDDDQEYLHRSSNKYQPHHAGVYPPPGELNALRNDAMKRDRSTHGDDGRDRGRTDRPPPRGPASGSHRGRSRSLSPYSRRAQSFRDRGYSRDDVPPPPPSDDRYDRHYEDRRARERSPDRDRRDDGAAPPKRKKRSRRDRSRRRDRKRSKRQGQHYLPEPDQLDSHHPRHRSRSPISVHDAEFDRGRPSSSASHRPSTSNRDDPVMDRSLSPEQILGGLRSLTHILHFLQKGRAETHQRPDLISGKPHQATTIRELAIRLFHLAMTMVHAFLQALLPLARRANVATSHASASEEDPQYPVPIVSR</sequence>
<protein>
    <submittedName>
        <fullName evidence="2">Uncharacterized protein</fullName>
    </submittedName>
</protein>
<feature type="compositionally biased region" description="Basic and acidic residues" evidence="1">
    <location>
        <begin position="34"/>
        <end position="44"/>
    </location>
</feature>
<proteinExistence type="predicted"/>
<evidence type="ECO:0000313" key="3">
    <source>
        <dbReference type="Proteomes" id="UP001433268"/>
    </source>
</evidence>
<dbReference type="GeneID" id="92049463"/>
<evidence type="ECO:0000256" key="1">
    <source>
        <dbReference type="SAM" id="MobiDB-lite"/>
    </source>
</evidence>
<organism evidence="2 3">
    <name type="scientific">Apiospora hydei</name>
    <dbReference type="NCBI Taxonomy" id="1337664"/>
    <lineage>
        <taxon>Eukaryota</taxon>
        <taxon>Fungi</taxon>
        <taxon>Dikarya</taxon>
        <taxon>Ascomycota</taxon>
        <taxon>Pezizomycotina</taxon>
        <taxon>Sordariomycetes</taxon>
        <taxon>Xylariomycetidae</taxon>
        <taxon>Amphisphaeriales</taxon>
        <taxon>Apiosporaceae</taxon>
        <taxon>Apiospora</taxon>
    </lineage>
</organism>
<feature type="compositionally biased region" description="Basic and acidic residues" evidence="1">
    <location>
        <begin position="70"/>
        <end position="93"/>
    </location>
</feature>
<comment type="caution">
    <text evidence="2">The sequence shown here is derived from an EMBL/GenBank/DDBJ whole genome shotgun (WGS) entry which is preliminary data.</text>
</comment>
<dbReference type="RefSeq" id="XP_066662095.1">
    <property type="nucleotide sequence ID" value="XM_066816403.1"/>
</dbReference>
<dbReference type="Proteomes" id="UP001433268">
    <property type="component" value="Unassembled WGS sequence"/>
</dbReference>
<accession>A0ABR1V2D2</accession>
<dbReference type="EMBL" id="JAQQWN010000009">
    <property type="protein sequence ID" value="KAK8065342.1"/>
    <property type="molecule type" value="Genomic_DNA"/>
</dbReference>